<dbReference type="InterPro" id="IPR013324">
    <property type="entry name" value="RNA_pol_sigma_r3/r4-like"/>
</dbReference>
<sequence>MSLSRLRKFIERVRENPGTGRIETPIPLRFSRITAEQSTHLIAEYQEGVPVQVLAGKYRIHRGSASQHLRDKGIPVRQRGMPEGLVEEDIRLYEQGCSLEAIGRHMDVSANTVRKRLIEAGVKMRSSYDHLLS</sequence>
<evidence type="ECO:0000313" key="2">
    <source>
        <dbReference type="Proteomes" id="UP000547458"/>
    </source>
</evidence>
<dbReference type="Proteomes" id="UP000547458">
    <property type="component" value="Unassembled WGS sequence"/>
</dbReference>
<protein>
    <submittedName>
        <fullName evidence="1">Uncharacterized protein</fullName>
    </submittedName>
</protein>
<gene>
    <name evidence="1" type="ORF">BJ994_001251</name>
</gene>
<dbReference type="EMBL" id="JAATJL010000001">
    <property type="protein sequence ID" value="NJC22175.1"/>
    <property type="molecule type" value="Genomic_DNA"/>
</dbReference>
<proteinExistence type="predicted"/>
<dbReference type="Gene3D" id="1.10.10.60">
    <property type="entry name" value="Homeodomain-like"/>
    <property type="match status" value="1"/>
</dbReference>
<dbReference type="RefSeq" id="WP_167992584.1">
    <property type="nucleotide sequence ID" value="NZ_JAATJL010000001.1"/>
</dbReference>
<dbReference type="AlphaFoldDB" id="A0A846RR25"/>
<evidence type="ECO:0000313" key="1">
    <source>
        <dbReference type="EMBL" id="NJC22175.1"/>
    </source>
</evidence>
<accession>A0A846RR25</accession>
<organism evidence="1 2">
    <name type="scientific">Arthrobacter pigmenti</name>
    <dbReference type="NCBI Taxonomy" id="271432"/>
    <lineage>
        <taxon>Bacteria</taxon>
        <taxon>Bacillati</taxon>
        <taxon>Actinomycetota</taxon>
        <taxon>Actinomycetes</taxon>
        <taxon>Micrococcales</taxon>
        <taxon>Micrococcaceae</taxon>
        <taxon>Arthrobacter</taxon>
    </lineage>
</organism>
<keyword evidence="2" id="KW-1185">Reference proteome</keyword>
<reference evidence="1 2" key="1">
    <citation type="submission" date="2020-03" db="EMBL/GenBank/DDBJ databases">
        <title>Sequencing the genomes of 1000 actinobacteria strains.</title>
        <authorList>
            <person name="Klenk H.-P."/>
        </authorList>
    </citation>
    <scope>NUCLEOTIDE SEQUENCE [LARGE SCALE GENOMIC DNA]</scope>
    <source>
        <strain evidence="1 2">DSM 16403</strain>
    </source>
</reference>
<name>A0A846RR25_9MICC</name>
<comment type="caution">
    <text evidence="1">The sequence shown here is derived from an EMBL/GenBank/DDBJ whole genome shotgun (WGS) entry which is preliminary data.</text>
</comment>
<dbReference type="SUPFAM" id="SSF88659">
    <property type="entry name" value="Sigma3 and sigma4 domains of RNA polymerase sigma factors"/>
    <property type="match status" value="1"/>
</dbReference>